<dbReference type="GeneID" id="117566528"/>
<dbReference type="InterPro" id="IPR036508">
    <property type="entry name" value="Chitin-bd_dom_sf"/>
</dbReference>
<gene>
    <name evidence="8" type="primary">LOC117566528</name>
</gene>
<dbReference type="RefSeq" id="XP_051859501.1">
    <property type="nucleotide sequence ID" value="XM_052003541.1"/>
</dbReference>
<feature type="domain" description="Chitin-binding type-2" evidence="6">
    <location>
        <begin position="529"/>
        <end position="589"/>
    </location>
</feature>
<dbReference type="SMART" id="SM00494">
    <property type="entry name" value="ChtBD2"/>
    <property type="match status" value="7"/>
</dbReference>
<evidence type="ECO:0000256" key="1">
    <source>
        <dbReference type="ARBA" id="ARBA00022669"/>
    </source>
</evidence>
<dbReference type="PANTHER" id="PTHR23301:SF0">
    <property type="entry name" value="CHITIN-BINDING TYPE-2 DOMAIN-CONTAINING PROTEIN-RELATED"/>
    <property type="match status" value="1"/>
</dbReference>
<dbReference type="SUPFAM" id="SSF57625">
    <property type="entry name" value="Invertebrate chitin-binding proteins"/>
    <property type="match status" value="7"/>
</dbReference>
<name>A0A9C6ST77_DROAB</name>
<keyword evidence="1" id="KW-0147">Chitin-binding</keyword>
<keyword evidence="3" id="KW-0677">Repeat</keyword>
<dbReference type="InterPro" id="IPR051940">
    <property type="entry name" value="Chitin_bind-dev_reg"/>
</dbReference>
<feature type="domain" description="Chitin-binding type-2" evidence="6">
    <location>
        <begin position="609"/>
        <end position="662"/>
    </location>
</feature>
<dbReference type="PANTHER" id="PTHR23301">
    <property type="entry name" value="CHITIN BINDING PERITROPHIN-A"/>
    <property type="match status" value="1"/>
</dbReference>
<dbReference type="OrthoDB" id="6020543at2759"/>
<dbReference type="AlphaFoldDB" id="A0A9C6ST77"/>
<evidence type="ECO:0000256" key="5">
    <source>
        <dbReference type="ARBA" id="ARBA00023180"/>
    </source>
</evidence>
<dbReference type="GO" id="GO:0005576">
    <property type="term" value="C:extracellular region"/>
    <property type="evidence" value="ECO:0007669"/>
    <property type="project" value="InterPro"/>
</dbReference>
<keyword evidence="5" id="KW-0325">Glycoprotein</keyword>
<evidence type="ECO:0000256" key="3">
    <source>
        <dbReference type="ARBA" id="ARBA00022737"/>
    </source>
</evidence>
<reference evidence="8" key="1">
    <citation type="submission" date="2025-08" db="UniProtKB">
        <authorList>
            <consortium name="RefSeq"/>
        </authorList>
    </citation>
    <scope>IDENTIFICATION</scope>
    <source>
        <strain evidence="8">15112-1751.03</strain>
        <tissue evidence="8">Whole Adult</tissue>
    </source>
</reference>
<protein>
    <submittedName>
        <fullName evidence="8">Uncharacterized protein LOC117566528</fullName>
    </submittedName>
</protein>
<feature type="domain" description="Chitin-binding type-2" evidence="6">
    <location>
        <begin position="244"/>
        <end position="308"/>
    </location>
</feature>
<keyword evidence="2" id="KW-0732">Signal</keyword>
<feature type="domain" description="Chitin-binding type-2" evidence="6">
    <location>
        <begin position="473"/>
        <end position="527"/>
    </location>
</feature>
<dbReference type="Proteomes" id="UP000515160">
    <property type="component" value="Chromosome 3"/>
</dbReference>
<evidence type="ECO:0000313" key="8">
    <source>
        <dbReference type="RefSeq" id="XP_051859501.1"/>
    </source>
</evidence>
<evidence type="ECO:0000256" key="2">
    <source>
        <dbReference type="ARBA" id="ARBA00022729"/>
    </source>
</evidence>
<dbReference type="Pfam" id="PF01607">
    <property type="entry name" value="CBM_14"/>
    <property type="match status" value="7"/>
</dbReference>
<feature type="domain" description="Chitin-binding type-2" evidence="6">
    <location>
        <begin position="54"/>
        <end position="110"/>
    </location>
</feature>
<feature type="domain" description="Chitin-binding type-2" evidence="6">
    <location>
        <begin position="112"/>
        <end position="163"/>
    </location>
</feature>
<evidence type="ECO:0000256" key="4">
    <source>
        <dbReference type="ARBA" id="ARBA00023157"/>
    </source>
</evidence>
<evidence type="ECO:0000259" key="6">
    <source>
        <dbReference type="PROSITE" id="PS50940"/>
    </source>
</evidence>
<dbReference type="PROSITE" id="PS50940">
    <property type="entry name" value="CHIT_BIND_II"/>
    <property type="match status" value="7"/>
</dbReference>
<proteinExistence type="predicted"/>
<dbReference type="GO" id="GO:0008061">
    <property type="term" value="F:chitin binding"/>
    <property type="evidence" value="ECO:0007669"/>
    <property type="project" value="UniProtKB-KW"/>
</dbReference>
<evidence type="ECO:0000313" key="7">
    <source>
        <dbReference type="Proteomes" id="UP000515160"/>
    </source>
</evidence>
<feature type="domain" description="Chitin-binding type-2" evidence="6">
    <location>
        <begin position="165"/>
        <end position="225"/>
    </location>
</feature>
<keyword evidence="4" id="KW-1015">Disulfide bond</keyword>
<organism evidence="7 8">
    <name type="scientific">Drosophila albomicans</name>
    <name type="common">Fruit fly</name>
    <dbReference type="NCBI Taxonomy" id="7291"/>
    <lineage>
        <taxon>Eukaryota</taxon>
        <taxon>Metazoa</taxon>
        <taxon>Ecdysozoa</taxon>
        <taxon>Arthropoda</taxon>
        <taxon>Hexapoda</taxon>
        <taxon>Insecta</taxon>
        <taxon>Pterygota</taxon>
        <taxon>Neoptera</taxon>
        <taxon>Endopterygota</taxon>
        <taxon>Diptera</taxon>
        <taxon>Brachycera</taxon>
        <taxon>Muscomorpha</taxon>
        <taxon>Ephydroidea</taxon>
        <taxon>Drosophilidae</taxon>
        <taxon>Drosophila</taxon>
    </lineage>
</organism>
<keyword evidence="7" id="KW-1185">Reference proteome</keyword>
<dbReference type="InterPro" id="IPR002557">
    <property type="entry name" value="Chitin-bd_dom"/>
</dbReference>
<sequence>MKFSKNRDFSQPGRTTSKMNLRIFRGILVIFVAVQIKKARSEEYDTSKIFTNNLSLCDGVADKVFLPYIGDCQKYYLCWDGKDYEKKCDDGYYFNAYNQSCSRKSDNCPPKCELNKLTTFSYSRTCNKYVLCYYEIPVLRTCHDNLQYNPKTDRCDFAQYVDCVDNECSRFDEANELSYLPSKASCDKYYLCAKGVPVNYTCTAGLHFSTKCNCCDYPEKSNCQITAINRNIQPFSRTPLKKVDSLCPASGVHFLAHNQRRDAYNYCVDGHGITLDCTPGLWYDAKVQECREPKYIEDQSSATKICVVFGKKLKLSDWSFLDDKRRVSLQIGKIKVKLLLPLYGLLLCGLVQCSVGQTVATSTTKSPPDLVAPIEEDEEEIADELVAEVAKYGVVLNGVDLCGNIATKTFLPFVGNKHYYINCKNQKISSVGNCNIASIREEHCEGITDCSIVFDYKLQICTTNDTVDKMTFMKECEPKVLSSFCYDRTCTKYVLCFYNTPVLRECQDGLQYNSKTDRCDFPEFVDCVENKCSQEETPYNITYVASKASCEKYFICANGQANEQECSSGLYFDDTCPCCKVKDQVDCTLQSAQQRNIKPFSRSPPQRADIICPPQGVHFYAHKRRRDAYYYCVQGNGITLDCTPGLLYDVKTRECREPKYIA</sequence>
<accession>A0A9C6ST77</accession>
<dbReference type="Gene3D" id="2.170.140.10">
    <property type="entry name" value="Chitin binding domain"/>
    <property type="match status" value="7"/>
</dbReference>